<evidence type="ECO:0000313" key="4">
    <source>
        <dbReference type="Proteomes" id="UP000673375"/>
    </source>
</evidence>
<protein>
    <submittedName>
        <fullName evidence="3">Deoxyguanosinetriphosphate triphosphohydrolase</fullName>
    </submittedName>
</protein>
<dbReference type="SUPFAM" id="SSF109604">
    <property type="entry name" value="HD-domain/PDEase-like"/>
    <property type="match status" value="1"/>
</dbReference>
<dbReference type="InterPro" id="IPR027432">
    <property type="entry name" value="dGTP_triphosphohydrolase_C"/>
</dbReference>
<evidence type="ECO:0000256" key="1">
    <source>
        <dbReference type="ARBA" id="ARBA00022801"/>
    </source>
</evidence>
<gene>
    <name evidence="3" type="ORF">I6N96_15050</name>
</gene>
<dbReference type="PANTHER" id="PTHR11373:SF32">
    <property type="entry name" value="DEOXYGUANOSINETRIPHOSPHATE TRIPHOSPHOHYDROLASE"/>
    <property type="match status" value="1"/>
</dbReference>
<dbReference type="EMBL" id="JAEDXU010000008">
    <property type="protein sequence ID" value="MBP1047603.1"/>
    <property type="molecule type" value="Genomic_DNA"/>
</dbReference>
<dbReference type="InterPro" id="IPR006261">
    <property type="entry name" value="dGTPase"/>
</dbReference>
<dbReference type="Gene3D" id="1.10.3210.10">
    <property type="entry name" value="Hypothetical protein af1432"/>
    <property type="match status" value="1"/>
</dbReference>
<dbReference type="NCBIfam" id="TIGR01353">
    <property type="entry name" value="dGTP_triPase"/>
    <property type="match status" value="1"/>
</dbReference>
<dbReference type="Gene3D" id="1.10.3550.10">
    <property type="entry name" value="eoxyguanosinetriphosphate triphosphohydrolase domain-like"/>
    <property type="match status" value="1"/>
</dbReference>
<evidence type="ECO:0000259" key="2">
    <source>
        <dbReference type="PROSITE" id="PS51831"/>
    </source>
</evidence>
<dbReference type="CDD" id="cd00077">
    <property type="entry name" value="HDc"/>
    <property type="match status" value="1"/>
</dbReference>
<sequence length="450" mass="52615">MMKWNQLVGTYRIASNSTKFCRNDNLTHKDLMEELNRALNSDYRRVIKSDSFRRLQDKTQVFPLERNDFVRTRLTHSLEVAMHARDLLSEVIKGLRAKGIEEMELNSSYRLLETAALIHDIGNPPFGHFGEEAIRIWFAKNGEQQPEWETLTEQQKEDFLQFEGNAQTIRLLTKLHTDNGASQDGMKLTASTMDAVIKYTANSLQIEKGQLLTKKVGYFYSERTEFKRIKYATGTADRRHPLVFLLEAADDLAYTFSDIEDAYNYGLYSYRKLKSFIDEETKTNTFLEKKDSEAAAIQNFLRTTQQSVYTSASKAFVDNYDEILEGSFEQEIISEECDAVRCFNALKKFAYQHIFQTKEILDQEVLGFHIINRLLDEFVPVVLKYEKEPMNKYEERLFNNIPESAKQLYRKEAEDCREDEQNYYRLKMAVDFICNMTDGYAKKLHDTLFN</sequence>
<dbReference type="InterPro" id="IPR023293">
    <property type="entry name" value="dGTP_triP_hydro_central_sf"/>
</dbReference>
<dbReference type="Pfam" id="PF13286">
    <property type="entry name" value="HD_assoc"/>
    <property type="match status" value="1"/>
</dbReference>
<reference evidence="3 4" key="1">
    <citation type="submission" date="2020-12" db="EMBL/GenBank/DDBJ databases">
        <title>Vagococcus allomyrinae sp. nov. and Enterococcus lavae sp. nov., isolated from the larvae of Allomyrina dichotoma.</title>
        <authorList>
            <person name="Lee S.D."/>
        </authorList>
    </citation>
    <scope>NUCLEOTIDE SEQUENCE [LARGE SCALE GENOMIC DNA]</scope>
    <source>
        <strain evidence="3 4">BWM-S5</strain>
    </source>
</reference>
<dbReference type="InterPro" id="IPR003607">
    <property type="entry name" value="HD/PDEase_dom"/>
</dbReference>
<dbReference type="InterPro" id="IPR050135">
    <property type="entry name" value="dGTPase-like"/>
</dbReference>
<dbReference type="Proteomes" id="UP000673375">
    <property type="component" value="Unassembled WGS sequence"/>
</dbReference>
<feature type="domain" description="HD" evidence="2">
    <location>
        <begin position="73"/>
        <end position="255"/>
    </location>
</feature>
<dbReference type="Gene3D" id="1.10.3410.10">
    <property type="entry name" value="putative deoxyguanosinetriphosphate triphosphohydrolase like domain"/>
    <property type="match status" value="1"/>
</dbReference>
<dbReference type="RefSeq" id="WP_209558379.1">
    <property type="nucleotide sequence ID" value="NZ_JAEDXU010000008.1"/>
</dbReference>
<dbReference type="PROSITE" id="PS51831">
    <property type="entry name" value="HD"/>
    <property type="match status" value="1"/>
</dbReference>
<dbReference type="NCBIfam" id="NF002205">
    <property type="entry name" value="PRK01096.1"/>
    <property type="match status" value="1"/>
</dbReference>
<evidence type="ECO:0000313" key="3">
    <source>
        <dbReference type="EMBL" id="MBP1047603.1"/>
    </source>
</evidence>
<proteinExistence type="predicted"/>
<dbReference type="SMART" id="SM00471">
    <property type="entry name" value="HDc"/>
    <property type="match status" value="1"/>
</dbReference>
<dbReference type="Pfam" id="PF01966">
    <property type="entry name" value="HD"/>
    <property type="match status" value="1"/>
</dbReference>
<dbReference type="InterPro" id="IPR026875">
    <property type="entry name" value="PHydrolase_assoc_dom"/>
</dbReference>
<keyword evidence="1" id="KW-0378">Hydrolase</keyword>
<accession>A0ABS4CN27</accession>
<comment type="caution">
    <text evidence="3">The sequence shown here is derived from an EMBL/GenBank/DDBJ whole genome shotgun (WGS) entry which is preliminary data.</text>
</comment>
<dbReference type="PANTHER" id="PTHR11373">
    <property type="entry name" value="DEOXYNUCLEOSIDE TRIPHOSPHATE TRIPHOSPHOHYDROLASE"/>
    <property type="match status" value="1"/>
</dbReference>
<name>A0ABS4CN27_9ENTE</name>
<keyword evidence="4" id="KW-1185">Reference proteome</keyword>
<organism evidence="3 4">
    <name type="scientific">Enterococcus larvae</name>
    <dbReference type="NCBI Taxonomy" id="2794352"/>
    <lineage>
        <taxon>Bacteria</taxon>
        <taxon>Bacillati</taxon>
        <taxon>Bacillota</taxon>
        <taxon>Bacilli</taxon>
        <taxon>Lactobacillales</taxon>
        <taxon>Enterococcaceae</taxon>
        <taxon>Enterococcus</taxon>
    </lineage>
</organism>
<dbReference type="InterPro" id="IPR006674">
    <property type="entry name" value="HD_domain"/>
</dbReference>